<sequence>MGYGVEFRHVILTDSLSKSLVQSGTAENGMMAIGRGVTRRKLVQSSVIQIARDDWAWAEHFRSSQIIM</sequence>
<proteinExistence type="predicted"/>
<name>A0A2T4IYZ2_9HYPH</name>
<evidence type="ECO:0000313" key="1">
    <source>
        <dbReference type="EMBL" id="PTE10876.1"/>
    </source>
</evidence>
<comment type="caution">
    <text evidence="1">The sequence shown here is derived from an EMBL/GenBank/DDBJ whole genome shotgun (WGS) entry which is preliminary data.</text>
</comment>
<reference evidence="1 2" key="1">
    <citation type="submission" date="2018-03" db="EMBL/GenBank/DDBJ databases">
        <title>Genome sequence of the symbiotic type strain Mesorhizobium helmanticense CSLC115NT isolated from Lotus corniculatus nodules.</title>
        <authorList>
            <person name="Sannazzaro A.I."/>
            <person name="Torres Tejerizo G.A."/>
            <person name="Dip D."/>
            <person name="Caballero M."/>
            <person name="Pistorio M."/>
            <person name="Estrella M.J."/>
        </authorList>
    </citation>
    <scope>NUCLEOTIDE SEQUENCE [LARGE SCALE GENOMIC DNA]</scope>
    <source>
        <strain evidence="1 2">CSLC115N</strain>
    </source>
</reference>
<dbReference type="Proteomes" id="UP000240259">
    <property type="component" value="Unassembled WGS sequence"/>
</dbReference>
<accession>A0A2T4IYZ2</accession>
<organism evidence="1 2">
    <name type="scientific">Mesorhizobium helmanticense</name>
    <dbReference type="NCBI Taxonomy" id="1776423"/>
    <lineage>
        <taxon>Bacteria</taxon>
        <taxon>Pseudomonadati</taxon>
        <taxon>Pseudomonadota</taxon>
        <taxon>Alphaproteobacteria</taxon>
        <taxon>Hyphomicrobiales</taxon>
        <taxon>Phyllobacteriaceae</taxon>
        <taxon>Mesorhizobium</taxon>
    </lineage>
</organism>
<dbReference type="AlphaFoldDB" id="A0A2T4IYZ2"/>
<protein>
    <submittedName>
        <fullName evidence="1">Uncharacterized protein</fullName>
    </submittedName>
</protein>
<evidence type="ECO:0000313" key="2">
    <source>
        <dbReference type="Proteomes" id="UP000240259"/>
    </source>
</evidence>
<dbReference type="EMBL" id="PZJX01000018">
    <property type="protein sequence ID" value="PTE10876.1"/>
    <property type="molecule type" value="Genomic_DNA"/>
</dbReference>
<gene>
    <name evidence="1" type="ORF">C9427_07985</name>
</gene>
<keyword evidence="2" id="KW-1185">Reference proteome</keyword>